<evidence type="ECO:0000256" key="5">
    <source>
        <dbReference type="ARBA" id="ARBA00022801"/>
    </source>
</evidence>
<comment type="similarity">
    <text evidence="2 6">Belongs to the glycosyl hydrolase 30 family.</text>
</comment>
<dbReference type="InterPro" id="IPR033452">
    <property type="entry name" value="GH30_C"/>
</dbReference>
<evidence type="ECO:0000256" key="2">
    <source>
        <dbReference type="ARBA" id="ARBA00005382"/>
    </source>
</evidence>
<dbReference type="AlphaFoldDB" id="A0A915E4C5"/>
<evidence type="ECO:0000256" key="4">
    <source>
        <dbReference type="ARBA" id="ARBA00022729"/>
    </source>
</evidence>
<accession>A0A915E4C5</accession>
<dbReference type="WBParaSite" id="jg2568">
    <property type="protein sequence ID" value="jg2568"/>
    <property type="gene ID" value="jg2568"/>
</dbReference>
<dbReference type="EC" id="3.2.1.45" evidence="3 6"/>
<reference evidence="10" key="1">
    <citation type="submission" date="2022-11" db="UniProtKB">
        <authorList>
            <consortium name="WormBaseParasite"/>
        </authorList>
    </citation>
    <scope>IDENTIFICATION</scope>
</reference>
<dbReference type="InterPro" id="IPR001139">
    <property type="entry name" value="Glyco_hydro_30"/>
</dbReference>
<protein>
    <recommendedName>
        <fullName evidence="3 6">Glucosylceramidase</fullName>
        <ecNumber evidence="3 6">3.2.1.45</ecNumber>
    </recommendedName>
</protein>
<name>A0A915E4C5_9BILA</name>
<keyword evidence="9" id="KW-1185">Reference proteome</keyword>
<feature type="domain" description="Glycosyl hydrolase family 30 beta sandwich" evidence="8">
    <location>
        <begin position="249"/>
        <end position="316"/>
    </location>
</feature>
<dbReference type="InterPro" id="IPR017853">
    <property type="entry name" value="GH"/>
</dbReference>
<sequence length="324" mass="36987">MYQLHYRQSAYRQLRFLHSRILLLGNENDFKLENFTLAKEDLELKIPYLLKALELSKGDLKLFASPWSAPGWMKTNGHMKGGGHLKGEFNGPYYRTYAKYFVSSVQQRDFAYHLLSPALKASQVGEQIKIMAHDDRRSRVLSAAKDIYNDSAKAAAIDGLGVHWYTQSGFEPLTQAHLLTCTGYGYGPNEPLLGHWDRGQQYGFDILNNLKNWVIGWTDWNMALDLQDEFYKQPMFYFLGHFSKFVPRGSVRIHSQVDPAPSPSVEHVAFNTPNGNRVLVMINMHENQTFNVSIEDTKMTGKTAKISLQPKSINTVVWARGFSD</sequence>
<dbReference type="Pfam" id="PF02055">
    <property type="entry name" value="Glyco_hydro_30"/>
    <property type="match status" value="2"/>
</dbReference>
<dbReference type="GO" id="GO:0016020">
    <property type="term" value="C:membrane"/>
    <property type="evidence" value="ECO:0007669"/>
    <property type="project" value="GOC"/>
</dbReference>
<dbReference type="GO" id="GO:0006680">
    <property type="term" value="P:glucosylceramide catabolic process"/>
    <property type="evidence" value="ECO:0007669"/>
    <property type="project" value="TreeGrafter"/>
</dbReference>
<evidence type="ECO:0000259" key="7">
    <source>
        <dbReference type="Pfam" id="PF02055"/>
    </source>
</evidence>
<evidence type="ECO:0000256" key="1">
    <source>
        <dbReference type="ARBA" id="ARBA00001013"/>
    </source>
</evidence>
<dbReference type="Proteomes" id="UP000887574">
    <property type="component" value="Unplaced"/>
</dbReference>
<dbReference type="PANTHER" id="PTHR11069:SF23">
    <property type="entry name" value="LYSOSOMAL ACID GLUCOSYLCERAMIDASE"/>
    <property type="match status" value="1"/>
</dbReference>
<evidence type="ECO:0000313" key="9">
    <source>
        <dbReference type="Proteomes" id="UP000887574"/>
    </source>
</evidence>
<feature type="domain" description="Glycosyl hydrolase family 30 TIM-barrel" evidence="7">
    <location>
        <begin position="106"/>
        <end position="227"/>
    </location>
</feature>
<dbReference type="GO" id="GO:0004348">
    <property type="term" value="F:glucosylceramidase activity"/>
    <property type="evidence" value="ECO:0007669"/>
    <property type="project" value="UniProtKB-EC"/>
</dbReference>
<evidence type="ECO:0000259" key="8">
    <source>
        <dbReference type="Pfam" id="PF17189"/>
    </source>
</evidence>
<dbReference type="InterPro" id="IPR033453">
    <property type="entry name" value="Glyco_hydro_30_TIM-barrel"/>
</dbReference>
<evidence type="ECO:0000256" key="3">
    <source>
        <dbReference type="ARBA" id="ARBA00012658"/>
    </source>
</evidence>
<organism evidence="9 10">
    <name type="scientific">Ditylenchus dipsaci</name>
    <dbReference type="NCBI Taxonomy" id="166011"/>
    <lineage>
        <taxon>Eukaryota</taxon>
        <taxon>Metazoa</taxon>
        <taxon>Ecdysozoa</taxon>
        <taxon>Nematoda</taxon>
        <taxon>Chromadorea</taxon>
        <taxon>Rhabditida</taxon>
        <taxon>Tylenchina</taxon>
        <taxon>Tylenchomorpha</taxon>
        <taxon>Sphaerularioidea</taxon>
        <taxon>Anguinidae</taxon>
        <taxon>Anguininae</taxon>
        <taxon>Ditylenchus</taxon>
    </lineage>
</organism>
<comment type="catalytic activity">
    <reaction evidence="1">
        <text>a beta-D-glucosyl-(1&lt;-&gt;1')-N-acylsphing-4-enine + H2O = an N-acylsphing-4-enine + D-glucose</text>
        <dbReference type="Rhea" id="RHEA:13269"/>
        <dbReference type="ChEBI" id="CHEBI:4167"/>
        <dbReference type="ChEBI" id="CHEBI:15377"/>
        <dbReference type="ChEBI" id="CHEBI:22801"/>
        <dbReference type="ChEBI" id="CHEBI:52639"/>
        <dbReference type="EC" id="3.2.1.45"/>
    </reaction>
    <physiologicalReaction direction="left-to-right" evidence="1">
        <dbReference type="Rhea" id="RHEA:13270"/>
    </physiologicalReaction>
</comment>
<keyword evidence="6" id="KW-0326">Glycosidase</keyword>
<keyword evidence="6" id="KW-0443">Lipid metabolism</keyword>
<dbReference type="SUPFAM" id="SSF51445">
    <property type="entry name" value="(Trans)glycosidases"/>
    <property type="match status" value="1"/>
</dbReference>
<feature type="domain" description="Glycosyl hydrolase family 30 TIM-barrel" evidence="7">
    <location>
        <begin position="26"/>
        <end position="103"/>
    </location>
</feature>
<proteinExistence type="inferred from homology"/>
<keyword evidence="5 6" id="KW-0378">Hydrolase</keyword>
<dbReference type="Gene3D" id="3.20.20.80">
    <property type="entry name" value="Glycosidases"/>
    <property type="match status" value="2"/>
</dbReference>
<keyword evidence="6" id="KW-0746">Sphingolipid metabolism</keyword>
<keyword evidence="4" id="KW-0732">Signal</keyword>
<evidence type="ECO:0000313" key="10">
    <source>
        <dbReference type="WBParaSite" id="jg2568"/>
    </source>
</evidence>
<evidence type="ECO:0000256" key="6">
    <source>
        <dbReference type="RuleBase" id="RU361188"/>
    </source>
</evidence>
<dbReference type="PANTHER" id="PTHR11069">
    <property type="entry name" value="GLUCOSYLCERAMIDASE"/>
    <property type="match status" value="1"/>
</dbReference>
<dbReference type="Pfam" id="PF17189">
    <property type="entry name" value="Glyco_hydro_30C"/>
    <property type="match status" value="1"/>
</dbReference>